<keyword evidence="2" id="KW-1185">Reference proteome</keyword>
<evidence type="ECO:0000313" key="2">
    <source>
        <dbReference type="Proteomes" id="UP001207228"/>
    </source>
</evidence>
<protein>
    <submittedName>
        <fullName evidence="1">Uncharacterized protein</fullName>
    </submittedName>
</protein>
<dbReference type="RefSeq" id="WP_266051569.1">
    <property type="nucleotide sequence ID" value="NZ_JAPFQO010000003.1"/>
</dbReference>
<reference evidence="1 2" key="1">
    <citation type="submission" date="2022-11" db="EMBL/GenBank/DDBJ databases">
        <title>The characterization of three novel Bacteroidetes species and genomic analysis of their roles in tidal elemental geochemical cycles.</title>
        <authorList>
            <person name="Ma K.-J."/>
        </authorList>
    </citation>
    <scope>NUCLEOTIDE SEQUENCE [LARGE SCALE GENOMIC DNA]</scope>
    <source>
        <strain evidence="1 2">M82</strain>
    </source>
</reference>
<dbReference type="EMBL" id="JAPFQO010000003">
    <property type="protein sequence ID" value="MCX2739504.1"/>
    <property type="molecule type" value="Genomic_DNA"/>
</dbReference>
<evidence type="ECO:0000313" key="1">
    <source>
        <dbReference type="EMBL" id="MCX2739504.1"/>
    </source>
</evidence>
<organism evidence="1 2">
    <name type="scientific">Pontibacter anaerobius</name>
    <dbReference type="NCBI Taxonomy" id="2993940"/>
    <lineage>
        <taxon>Bacteria</taxon>
        <taxon>Pseudomonadati</taxon>
        <taxon>Bacteroidota</taxon>
        <taxon>Cytophagia</taxon>
        <taxon>Cytophagales</taxon>
        <taxon>Hymenobacteraceae</taxon>
        <taxon>Pontibacter</taxon>
    </lineage>
</organism>
<gene>
    <name evidence="1" type="ORF">OO017_06065</name>
</gene>
<comment type="caution">
    <text evidence="1">The sequence shown here is derived from an EMBL/GenBank/DDBJ whole genome shotgun (WGS) entry which is preliminary data.</text>
</comment>
<sequence>MMEKLKAAQASTLSSGEYFDKYRDTMETEQIVSIIGKECGSYRTGFKVWKYLTLTSAVAFIGSGIYCAAKQK</sequence>
<proteinExistence type="predicted"/>
<dbReference type="Proteomes" id="UP001207228">
    <property type="component" value="Unassembled WGS sequence"/>
</dbReference>
<name>A0ABT3RD07_9BACT</name>
<accession>A0ABT3RD07</accession>